<dbReference type="OrthoDB" id="5357315at2759"/>
<keyword evidence="11" id="KW-0732">Signal</keyword>
<dbReference type="PROSITE" id="PS50089">
    <property type="entry name" value="ZF_RING_2"/>
    <property type="match status" value="1"/>
</dbReference>
<name>A0A1Y1M0X6_PHOPY</name>
<reference evidence="13" key="1">
    <citation type="journal article" date="2016" name="Sci. Rep.">
        <title>Molecular characterization of firefly nuptial gifts: a multi-omics approach sheds light on postcopulatory sexual selection.</title>
        <authorList>
            <person name="Al-Wathiqui N."/>
            <person name="Fallon T.R."/>
            <person name="South A."/>
            <person name="Weng J.K."/>
            <person name="Lewis S.M."/>
        </authorList>
    </citation>
    <scope>NUCLEOTIDE SEQUENCE</scope>
</reference>
<protein>
    <recommendedName>
        <fullName evidence="12">RING-type domain-containing protein</fullName>
    </recommendedName>
</protein>
<keyword evidence="4 8" id="KW-0863">Zinc-finger</keyword>
<evidence type="ECO:0000256" key="4">
    <source>
        <dbReference type="ARBA" id="ARBA00022771"/>
    </source>
</evidence>
<feature type="region of interest" description="Disordered" evidence="9">
    <location>
        <begin position="397"/>
        <end position="421"/>
    </location>
</feature>
<reference evidence="14" key="3">
    <citation type="submission" date="2019-08" db="EMBL/GenBank/DDBJ databases">
        <authorList>
            <consortium name="Photinus pyralis genome working group"/>
            <person name="Fallon T.R."/>
            <person name="Sander Lower S.E."/>
            <person name="Weng J.-K."/>
        </authorList>
    </citation>
    <scope>NUCLEOTIDE SEQUENCE</scope>
    <source>
        <strain evidence="14">1611_PpyrPB1</strain>
        <tissue evidence="14">Whole body</tissue>
    </source>
</reference>
<reference evidence="14 15" key="2">
    <citation type="journal article" date="2018" name="Elife">
        <title>Firefly genomes illuminate parallel origins of bioluminescence in beetles.</title>
        <authorList>
            <person name="Fallon T.R."/>
            <person name="Lower S.E."/>
            <person name="Chang C.H."/>
            <person name="Bessho-Uehara M."/>
            <person name="Martin G.J."/>
            <person name="Bewick A.J."/>
            <person name="Behringer M."/>
            <person name="Debat H.J."/>
            <person name="Wong I."/>
            <person name="Day J.C."/>
            <person name="Suvorov A."/>
            <person name="Silva C.J."/>
            <person name="Stanger-Hall K.F."/>
            <person name="Hall D.W."/>
            <person name="Schmitz R.J."/>
            <person name="Nelson D.R."/>
            <person name="Lewis S.M."/>
            <person name="Shigenobu S."/>
            <person name="Bybee S.M."/>
            <person name="Larracuente A.M."/>
            <person name="Oba Y."/>
            <person name="Weng J.K."/>
        </authorList>
    </citation>
    <scope>NUCLEOTIDE SEQUENCE [LARGE SCALE GENOMIC DNA]</scope>
    <source>
        <strain evidence="14">1611_PpyrPB1</strain>
        <tissue evidence="14">Whole body</tissue>
    </source>
</reference>
<evidence type="ECO:0000259" key="12">
    <source>
        <dbReference type="PROSITE" id="PS50089"/>
    </source>
</evidence>
<dbReference type="FunCoup" id="A0A1Y1M0X6">
    <property type="interactions" value="1139"/>
</dbReference>
<dbReference type="InterPro" id="IPR003137">
    <property type="entry name" value="PA_domain"/>
</dbReference>
<dbReference type="GO" id="GO:0016020">
    <property type="term" value="C:membrane"/>
    <property type="evidence" value="ECO:0007669"/>
    <property type="project" value="UniProtKB-SubCell"/>
</dbReference>
<dbReference type="Proteomes" id="UP000327044">
    <property type="component" value="Unassembled WGS sequence"/>
</dbReference>
<feature type="domain" description="RING-type" evidence="12">
    <location>
        <begin position="291"/>
        <end position="332"/>
    </location>
</feature>
<dbReference type="InterPro" id="IPR046450">
    <property type="entry name" value="PA_dom_sf"/>
</dbReference>
<sequence>MDFSWNRTVFIVTFSQIIAIVSSTSGPEDFPIGAALQLSPGDDARSFDDEIPNSFTSAYVNVTYKDSANTWKWERTEVGRYGGGYVGPAFGVVVHVTADNDPSDHSGCRLPFRSSRGDRQLPKPGEPWIALIKRGHCNFESKVDNAFKSKATGVLVYNDRDSVDLDKMKLSNDNDRNISAVFTYKWKGEEIAKLLENDTKVLVHMTIASRSTSPSATINRTSVLFVSVTFIVLMIISLAWLVFYYVQRFRYIHAKDRLSKKLCNAARKALSKIPTKNIKSDDNEVQEGECCAICIEPYKISEVLRMLPCHHEFHKSCIDPWLLEHRTCPMCKMDILRHYGFMFTGSQESILHMEIDEVVGLGSNESQDSDSPRHGGVSPLPQIRTVVLTDRRRSFGSSIDVEERSSRASTPDEMTPSLATRPVRPDLCANCIAAAASLAAQDETKTVKSIVQQVLTSENVTDSAQVQIGDNTDSDSKVLLR</sequence>
<keyword evidence="3" id="KW-0479">Metal-binding</keyword>
<dbReference type="InterPro" id="IPR001841">
    <property type="entry name" value="Znf_RING"/>
</dbReference>
<dbReference type="SUPFAM" id="SSF52025">
    <property type="entry name" value="PA domain"/>
    <property type="match status" value="1"/>
</dbReference>
<organism evidence="13">
    <name type="scientific">Photinus pyralis</name>
    <name type="common">Common eastern firefly</name>
    <name type="synonym">Lampyris pyralis</name>
    <dbReference type="NCBI Taxonomy" id="7054"/>
    <lineage>
        <taxon>Eukaryota</taxon>
        <taxon>Metazoa</taxon>
        <taxon>Ecdysozoa</taxon>
        <taxon>Arthropoda</taxon>
        <taxon>Hexapoda</taxon>
        <taxon>Insecta</taxon>
        <taxon>Pterygota</taxon>
        <taxon>Neoptera</taxon>
        <taxon>Endopterygota</taxon>
        <taxon>Coleoptera</taxon>
        <taxon>Polyphaga</taxon>
        <taxon>Elateriformia</taxon>
        <taxon>Elateroidea</taxon>
        <taxon>Lampyridae</taxon>
        <taxon>Lampyrinae</taxon>
        <taxon>Photinus</taxon>
    </lineage>
</organism>
<dbReference type="InterPro" id="IPR013083">
    <property type="entry name" value="Znf_RING/FYVE/PHD"/>
</dbReference>
<evidence type="ECO:0000256" key="5">
    <source>
        <dbReference type="ARBA" id="ARBA00022833"/>
    </source>
</evidence>
<keyword evidence="6 10" id="KW-1133">Transmembrane helix</keyword>
<evidence type="ECO:0000313" key="15">
    <source>
        <dbReference type="Proteomes" id="UP000327044"/>
    </source>
</evidence>
<evidence type="ECO:0000256" key="9">
    <source>
        <dbReference type="SAM" id="MobiDB-lite"/>
    </source>
</evidence>
<dbReference type="FunFam" id="3.50.30.30:FF:000003">
    <property type="entry name" value="E3 ubiquitin-protein ligase RNF128"/>
    <property type="match status" value="1"/>
</dbReference>
<dbReference type="SUPFAM" id="SSF57850">
    <property type="entry name" value="RING/U-box"/>
    <property type="match status" value="1"/>
</dbReference>
<evidence type="ECO:0000256" key="7">
    <source>
        <dbReference type="ARBA" id="ARBA00023136"/>
    </source>
</evidence>
<dbReference type="Gene3D" id="3.30.40.10">
    <property type="entry name" value="Zinc/RING finger domain, C3HC4 (zinc finger)"/>
    <property type="match status" value="1"/>
</dbReference>
<dbReference type="GO" id="GO:0008270">
    <property type="term" value="F:zinc ion binding"/>
    <property type="evidence" value="ECO:0007669"/>
    <property type="project" value="UniProtKB-KW"/>
</dbReference>
<dbReference type="CDD" id="cd16668">
    <property type="entry name" value="RING-H2_RNF130-like"/>
    <property type="match status" value="1"/>
</dbReference>
<dbReference type="PANTHER" id="PTHR46539:SF23">
    <property type="entry name" value="RING-TYPE DOMAIN-CONTAINING PROTEIN"/>
    <property type="match status" value="1"/>
</dbReference>
<evidence type="ECO:0000256" key="8">
    <source>
        <dbReference type="PROSITE-ProRule" id="PRU00175"/>
    </source>
</evidence>
<dbReference type="Pfam" id="PF13639">
    <property type="entry name" value="zf-RING_2"/>
    <property type="match status" value="1"/>
</dbReference>
<evidence type="ECO:0000256" key="11">
    <source>
        <dbReference type="SAM" id="SignalP"/>
    </source>
</evidence>
<accession>A0A1Y1M0X6</accession>
<evidence type="ECO:0000256" key="2">
    <source>
        <dbReference type="ARBA" id="ARBA00022692"/>
    </source>
</evidence>
<dbReference type="InParanoid" id="A0A1Y1M0X6"/>
<dbReference type="Pfam" id="PF02225">
    <property type="entry name" value="PA"/>
    <property type="match status" value="1"/>
</dbReference>
<dbReference type="PANTHER" id="PTHR46539">
    <property type="entry name" value="E3 UBIQUITIN-PROTEIN LIGASE ATL42"/>
    <property type="match status" value="1"/>
</dbReference>
<gene>
    <name evidence="14" type="ORF">PPYR_07843</name>
</gene>
<comment type="subcellular location">
    <subcellularLocation>
        <location evidence="1">Membrane</location>
        <topology evidence="1">Single-pass membrane protein</topology>
    </subcellularLocation>
</comment>
<keyword evidence="7 10" id="KW-0472">Membrane</keyword>
<feature type="transmembrane region" description="Helical" evidence="10">
    <location>
        <begin position="223"/>
        <end position="246"/>
    </location>
</feature>
<proteinExistence type="predicted"/>
<evidence type="ECO:0000256" key="1">
    <source>
        <dbReference type="ARBA" id="ARBA00004167"/>
    </source>
</evidence>
<dbReference type="EMBL" id="GEZM01045043">
    <property type="protein sequence ID" value="JAV77955.1"/>
    <property type="molecule type" value="Transcribed_RNA"/>
</dbReference>
<dbReference type="Gene3D" id="3.50.30.30">
    <property type="match status" value="1"/>
</dbReference>
<evidence type="ECO:0000256" key="6">
    <source>
        <dbReference type="ARBA" id="ARBA00022989"/>
    </source>
</evidence>
<dbReference type="FunFam" id="3.30.40.10:FF:000009">
    <property type="entry name" value="E3 ubiquitin-protein ligase RNF130"/>
    <property type="match status" value="1"/>
</dbReference>
<dbReference type="SMART" id="SM00184">
    <property type="entry name" value="RING"/>
    <property type="match status" value="1"/>
</dbReference>
<evidence type="ECO:0000313" key="13">
    <source>
        <dbReference type="EMBL" id="JAV77955.1"/>
    </source>
</evidence>
<evidence type="ECO:0000313" key="14">
    <source>
        <dbReference type="EMBL" id="KAB0799963.1"/>
    </source>
</evidence>
<dbReference type="AlphaFoldDB" id="A0A1Y1M0X6"/>
<keyword evidence="15" id="KW-1185">Reference proteome</keyword>
<keyword evidence="2 10" id="KW-0812">Transmembrane</keyword>
<dbReference type="EMBL" id="VVIM01000005">
    <property type="protein sequence ID" value="KAB0799963.1"/>
    <property type="molecule type" value="Genomic_DNA"/>
</dbReference>
<evidence type="ECO:0000256" key="3">
    <source>
        <dbReference type="ARBA" id="ARBA00022723"/>
    </source>
</evidence>
<keyword evidence="5" id="KW-0862">Zinc</keyword>
<feature type="signal peptide" evidence="11">
    <location>
        <begin position="1"/>
        <end position="23"/>
    </location>
</feature>
<feature type="chain" id="PRO_5033750368" description="RING-type domain-containing protein" evidence="11">
    <location>
        <begin position="24"/>
        <end position="481"/>
    </location>
</feature>
<evidence type="ECO:0000256" key="10">
    <source>
        <dbReference type="SAM" id="Phobius"/>
    </source>
</evidence>